<comment type="function">
    <text evidence="9">Produces ATP from ADP in the presence of a proton gradient across the membrane.</text>
</comment>
<comment type="subcellular location">
    <subcellularLocation>
        <location evidence="9">Cell membrane</location>
        <topology evidence="9">Peripheral membrane protein</topology>
    </subcellularLocation>
    <subcellularLocation>
        <location evidence="1">Endomembrane system</location>
        <topology evidence="1">Peripheral membrane protein</topology>
    </subcellularLocation>
</comment>
<dbReference type="Proteomes" id="UP001056429">
    <property type="component" value="Unassembled WGS sequence"/>
</dbReference>
<evidence type="ECO:0000256" key="6">
    <source>
        <dbReference type="ARBA" id="ARBA00023136"/>
    </source>
</evidence>
<dbReference type="Pfam" id="PF02823">
    <property type="entry name" value="ATP-synt_DE_N"/>
    <property type="match status" value="1"/>
</dbReference>
<keyword evidence="9" id="KW-0375">Hydrogen ion transport</keyword>
<keyword evidence="7 9" id="KW-0139">CF(1)</keyword>
<keyword evidence="4 9" id="KW-1003">Cell membrane</keyword>
<evidence type="ECO:0000313" key="13">
    <source>
        <dbReference type="Proteomes" id="UP001056429"/>
    </source>
</evidence>
<dbReference type="InterPro" id="IPR036771">
    <property type="entry name" value="ATPsynth_dsu/esu_N"/>
</dbReference>
<dbReference type="Pfam" id="PF00401">
    <property type="entry name" value="ATP-synt_DE"/>
    <property type="match status" value="1"/>
</dbReference>
<reference evidence="12" key="1">
    <citation type="journal article" date="2021" name="mSystems">
        <title>Bacteria and Archaea Synergistically Convert Glycine Betaine to Biogenic Methane in the Formosa Cold Seep of the South China Sea.</title>
        <authorList>
            <person name="Li L."/>
            <person name="Zhang W."/>
            <person name="Zhang S."/>
            <person name="Song L."/>
            <person name="Sun Q."/>
            <person name="Zhang H."/>
            <person name="Xiang H."/>
            <person name="Dong X."/>
        </authorList>
    </citation>
    <scope>NUCLEOTIDE SEQUENCE</scope>
    <source>
        <strain evidence="12">ZWT</strain>
    </source>
</reference>
<keyword evidence="6 9" id="KW-0472">Membrane</keyword>
<dbReference type="AlphaFoldDB" id="A0A9J6P3I4"/>
<dbReference type="EMBL" id="JAGSOJ010000002">
    <property type="protein sequence ID" value="MCM1990080.1"/>
    <property type="molecule type" value="Genomic_DNA"/>
</dbReference>
<dbReference type="GO" id="GO:0005886">
    <property type="term" value="C:plasma membrane"/>
    <property type="evidence" value="ECO:0007669"/>
    <property type="project" value="UniProtKB-SubCell"/>
</dbReference>
<evidence type="ECO:0000256" key="7">
    <source>
        <dbReference type="ARBA" id="ARBA00023196"/>
    </source>
</evidence>
<evidence type="ECO:0000256" key="9">
    <source>
        <dbReference type="HAMAP-Rule" id="MF_00530"/>
    </source>
</evidence>
<dbReference type="Gene3D" id="2.60.15.10">
    <property type="entry name" value="F0F1 ATP synthase delta/epsilon subunit, N-terminal"/>
    <property type="match status" value="1"/>
</dbReference>
<dbReference type="CDD" id="cd12152">
    <property type="entry name" value="F1-ATPase_delta"/>
    <property type="match status" value="1"/>
</dbReference>
<gene>
    <name evidence="9 12" type="primary">atpC</name>
    <name evidence="12" type="ORF">KDK92_10020</name>
</gene>
<dbReference type="Gene3D" id="1.20.5.440">
    <property type="entry name" value="ATP synthase delta/epsilon subunit, C-terminal domain"/>
    <property type="match status" value="1"/>
</dbReference>
<evidence type="ECO:0000256" key="2">
    <source>
        <dbReference type="ARBA" id="ARBA00005712"/>
    </source>
</evidence>
<feature type="domain" description="ATP synthase epsilon subunit C-terminal" evidence="10">
    <location>
        <begin position="87"/>
        <end position="129"/>
    </location>
</feature>
<reference evidence="12" key="2">
    <citation type="submission" date="2021-04" db="EMBL/GenBank/DDBJ databases">
        <authorList>
            <person name="Dong X."/>
        </authorList>
    </citation>
    <scope>NUCLEOTIDE SEQUENCE</scope>
    <source>
        <strain evidence="12">ZWT</strain>
    </source>
</reference>
<evidence type="ECO:0000256" key="4">
    <source>
        <dbReference type="ARBA" id="ARBA00022475"/>
    </source>
</evidence>
<evidence type="ECO:0000256" key="8">
    <source>
        <dbReference type="ARBA" id="ARBA00023310"/>
    </source>
</evidence>
<dbReference type="InterPro" id="IPR020547">
    <property type="entry name" value="ATP_synth_F1_esu_C"/>
</dbReference>
<proteinExistence type="inferred from homology"/>
<evidence type="ECO:0000256" key="1">
    <source>
        <dbReference type="ARBA" id="ARBA00004184"/>
    </source>
</evidence>
<dbReference type="RefSeq" id="WP_250859124.1">
    <property type="nucleotide sequence ID" value="NZ_JAGSOJ010000002.1"/>
</dbReference>
<sequence length="132" mass="15159">MREFNIKIISTQGTFMEDKIEEIKLKDLDGKFSILSNHEARVVFIVPCRGEVVRKSSRETLFLSFGILNVDENGDVLITCEACEWKKDIDINRSKKSKERALNRIDKNKDGIDIQRAEKALMRALARIESVS</sequence>
<dbReference type="SUPFAM" id="SSF46604">
    <property type="entry name" value="Epsilon subunit of F1F0-ATP synthase C-terminal domain"/>
    <property type="match status" value="1"/>
</dbReference>
<dbReference type="InterPro" id="IPR036794">
    <property type="entry name" value="ATP_F1_dsu/esu_C_sf"/>
</dbReference>
<name>A0A9J6P3I4_9CLOT</name>
<keyword evidence="5 9" id="KW-0406">Ion transport</keyword>
<dbReference type="HAMAP" id="MF_00530">
    <property type="entry name" value="ATP_synth_epsil_bac"/>
    <property type="match status" value="1"/>
</dbReference>
<protein>
    <recommendedName>
        <fullName evidence="9">ATP synthase epsilon chain</fullName>
    </recommendedName>
    <alternativeName>
        <fullName evidence="9">ATP synthase F1 sector epsilon subunit</fullName>
    </alternativeName>
    <alternativeName>
        <fullName evidence="9">F-ATPase epsilon subunit</fullName>
    </alternativeName>
</protein>
<evidence type="ECO:0000256" key="5">
    <source>
        <dbReference type="ARBA" id="ARBA00023065"/>
    </source>
</evidence>
<dbReference type="GO" id="GO:0045259">
    <property type="term" value="C:proton-transporting ATP synthase complex"/>
    <property type="evidence" value="ECO:0007669"/>
    <property type="project" value="UniProtKB-KW"/>
</dbReference>
<dbReference type="InterPro" id="IPR001469">
    <property type="entry name" value="ATP_synth_F1_dsu/esu"/>
</dbReference>
<organism evidence="12 13">
    <name type="scientific">Oceanirhabdus seepicola</name>
    <dbReference type="NCBI Taxonomy" id="2828781"/>
    <lineage>
        <taxon>Bacteria</taxon>
        <taxon>Bacillati</taxon>
        <taxon>Bacillota</taxon>
        <taxon>Clostridia</taxon>
        <taxon>Eubacteriales</taxon>
        <taxon>Clostridiaceae</taxon>
        <taxon>Oceanirhabdus</taxon>
    </lineage>
</organism>
<comment type="caution">
    <text evidence="12">The sequence shown here is derived from an EMBL/GenBank/DDBJ whole genome shotgun (WGS) entry which is preliminary data.</text>
</comment>
<dbReference type="GO" id="GO:0046933">
    <property type="term" value="F:proton-transporting ATP synthase activity, rotational mechanism"/>
    <property type="evidence" value="ECO:0007669"/>
    <property type="project" value="UniProtKB-UniRule"/>
</dbReference>
<keyword evidence="8 9" id="KW-0066">ATP synthesis</keyword>
<dbReference type="GO" id="GO:0012505">
    <property type="term" value="C:endomembrane system"/>
    <property type="evidence" value="ECO:0007669"/>
    <property type="project" value="UniProtKB-SubCell"/>
</dbReference>
<accession>A0A9J6P3I4</accession>
<evidence type="ECO:0000259" key="10">
    <source>
        <dbReference type="Pfam" id="PF00401"/>
    </source>
</evidence>
<comment type="similarity">
    <text evidence="2 9">Belongs to the ATPase epsilon chain family.</text>
</comment>
<keyword evidence="3 9" id="KW-0813">Transport</keyword>
<dbReference type="SUPFAM" id="SSF51344">
    <property type="entry name" value="Epsilon subunit of F1F0-ATP synthase N-terminal domain"/>
    <property type="match status" value="1"/>
</dbReference>
<keyword evidence="13" id="KW-1185">Reference proteome</keyword>
<evidence type="ECO:0000256" key="3">
    <source>
        <dbReference type="ARBA" id="ARBA00022448"/>
    </source>
</evidence>
<comment type="subunit">
    <text evidence="9">F-type ATPases have 2 components, CF(1) - the catalytic core - and CF(0) - the membrane proton channel. CF(1) has five subunits: alpha(3), beta(3), gamma(1), delta(1), epsilon(1). CF(0) has three main subunits: a, b and c.</text>
</comment>
<feature type="domain" description="ATP synthase F1 complex delta/epsilon subunit N-terminal" evidence="11">
    <location>
        <begin position="4"/>
        <end position="74"/>
    </location>
</feature>
<evidence type="ECO:0000313" key="12">
    <source>
        <dbReference type="EMBL" id="MCM1990080.1"/>
    </source>
</evidence>
<dbReference type="GO" id="GO:0005524">
    <property type="term" value="F:ATP binding"/>
    <property type="evidence" value="ECO:0007669"/>
    <property type="project" value="UniProtKB-UniRule"/>
</dbReference>
<dbReference type="InterPro" id="IPR020546">
    <property type="entry name" value="ATP_synth_F1_dsu/esu_N"/>
</dbReference>
<evidence type="ECO:0000259" key="11">
    <source>
        <dbReference type="Pfam" id="PF02823"/>
    </source>
</evidence>